<sequence length="245" mass="27477">MFDRTRNSLLTLCLLLILRNASAQRFLREGFSSKMESDFKAETKLEGASGLTREMTLMKDTDWELQPATFENIRDARFRRHLESFLQTPVTLKLSTRKGKYGLRAVGHLASGKRLRAFWRQSTNSKKLTPDGFLSATYDDAIRCRLSVMEFEIQLPPHDKKSKALPSVIFSVPVEPGSMNSKAIIPRGAVNVRVLPKGRISDDLGPQDVELGKGHVHLPMRAGLVDAAWAKGRSVFRKGRINGVI</sequence>
<name>A0AAD2FKJ5_9STRA</name>
<dbReference type="AlphaFoldDB" id="A0AAD2FKJ5"/>
<reference evidence="2" key="1">
    <citation type="submission" date="2023-08" db="EMBL/GenBank/DDBJ databases">
        <authorList>
            <person name="Audoor S."/>
            <person name="Bilcke G."/>
        </authorList>
    </citation>
    <scope>NUCLEOTIDE SEQUENCE</scope>
</reference>
<protein>
    <submittedName>
        <fullName evidence="2">Uncharacterized protein</fullName>
    </submittedName>
</protein>
<feature type="chain" id="PRO_5042139436" evidence="1">
    <location>
        <begin position="24"/>
        <end position="245"/>
    </location>
</feature>
<dbReference type="EMBL" id="CAKOGP040001402">
    <property type="protein sequence ID" value="CAJ1945403.1"/>
    <property type="molecule type" value="Genomic_DNA"/>
</dbReference>
<organism evidence="2 3">
    <name type="scientific">Cylindrotheca closterium</name>
    <dbReference type="NCBI Taxonomy" id="2856"/>
    <lineage>
        <taxon>Eukaryota</taxon>
        <taxon>Sar</taxon>
        <taxon>Stramenopiles</taxon>
        <taxon>Ochrophyta</taxon>
        <taxon>Bacillariophyta</taxon>
        <taxon>Bacillariophyceae</taxon>
        <taxon>Bacillariophycidae</taxon>
        <taxon>Bacillariales</taxon>
        <taxon>Bacillariaceae</taxon>
        <taxon>Cylindrotheca</taxon>
    </lineage>
</organism>
<dbReference type="Proteomes" id="UP001295423">
    <property type="component" value="Unassembled WGS sequence"/>
</dbReference>
<feature type="signal peptide" evidence="1">
    <location>
        <begin position="1"/>
        <end position="23"/>
    </location>
</feature>
<proteinExistence type="predicted"/>
<evidence type="ECO:0000256" key="1">
    <source>
        <dbReference type="SAM" id="SignalP"/>
    </source>
</evidence>
<keyword evidence="3" id="KW-1185">Reference proteome</keyword>
<accession>A0AAD2FKJ5</accession>
<keyword evidence="1" id="KW-0732">Signal</keyword>
<evidence type="ECO:0000313" key="2">
    <source>
        <dbReference type="EMBL" id="CAJ1945403.1"/>
    </source>
</evidence>
<evidence type="ECO:0000313" key="3">
    <source>
        <dbReference type="Proteomes" id="UP001295423"/>
    </source>
</evidence>
<gene>
    <name evidence="2" type="ORF">CYCCA115_LOCUS9546</name>
</gene>
<comment type="caution">
    <text evidence="2">The sequence shown here is derived from an EMBL/GenBank/DDBJ whole genome shotgun (WGS) entry which is preliminary data.</text>
</comment>